<protein>
    <recommendedName>
        <fullName evidence="3">F-box domain-containing protein</fullName>
    </recommendedName>
</protein>
<gene>
    <name evidence="1" type="ORF">B0H17DRAFT_1058554</name>
</gene>
<keyword evidence="2" id="KW-1185">Reference proteome</keyword>
<sequence>MSGALLRAQAAYLVLSISRQKHDTETQLETVQQQLDSLVYPVLTLPHEITSEIFVYCLPAEPSWIPDTMEAPLLLMHVCSAWRNIAVSTPTLWSTLEIEAAAKIAPHFSEIINVWLSRAKQCPLSVKIDGPLSYIHHFRDLLKAFRRHSQTMRCLDLTVTDDDLEHMNTRQLSDPTTMFYDVPALREVLLAECPPSFVILPWNQLTKFTGDCITAADCAKALRLMPKIVECRFSTTEEFDHTTPALLPSENRVIYSVPVLL</sequence>
<accession>A0AAD7DL65</accession>
<evidence type="ECO:0008006" key="3">
    <source>
        <dbReference type="Google" id="ProtNLM"/>
    </source>
</evidence>
<dbReference type="Proteomes" id="UP001221757">
    <property type="component" value="Unassembled WGS sequence"/>
</dbReference>
<dbReference type="EMBL" id="JARKIE010000044">
    <property type="protein sequence ID" value="KAJ7693883.1"/>
    <property type="molecule type" value="Genomic_DNA"/>
</dbReference>
<reference evidence="1" key="1">
    <citation type="submission" date="2023-03" db="EMBL/GenBank/DDBJ databases">
        <title>Massive genome expansion in bonnet fungi (Mycena s.s.) driven by repeated elements and novel gene families across ecological guilds.</title>
        <authorList>
            <consortium name="Lawrence Berkeley National Laboratory"/>
            <person name="Harder C.B."/>
            <person name="Miyauchi S."/>
            <person name="Viragh M."/>
            <person name="Kuo A."/>
            <person name="Thoen E."/>
            <person name="Andreopoulos B."/>
            <person name="Lu D."/>
            <person name="Skrede I."/>
            <person name="Drula E."/>
            <person name="Henrissat B."/>
            <person name="Morin E."/>
            <person name="Kohler A."/>
            <person name="Barry K."/>
            <person name="LaButti K."/>
            <person name="Morin E."/>
            <person name="Salamov A."/>
            <person name="Lipzen A."/>
            <person name="Mereny Z."/>
            <person name="Hegedus B."/>
            <person name="Baldrian P."/>
            <person name="Stursova M."/>
            <person name="Weitz H."/>
            <person name="Taylor A."/>
            <person name="Grigoriev I.V."/>
            <person name="Nagy L.G."/>
            <person name="Martin F."/>
            <person name="Kauserud H."/>
        </authorList>
    </citation>
    <scope>NUCLEOTIDE SEQUENCE</scope>
    <source>
        <strain evidence="1">CBHHK067</strain>
    </source>
</reference>
<evidence type="ECO:0000313" key="2">
    <source>
        <dbReference type="Proteomes" id="UP001221757"/>
    </source>
</evidence>
<dbReference type="Gene3D" id="1.20.1280.50">
    <property type="match status" value="1"/>
</dbReference>
<comment type="caution">
    <text evidence="1">The sequence shown here is derived from an EMBL/GenBank/DDBJ whole genome shotgun (WGS) entry which is preliminary data.</text>
</comment>
<dbReference type="AlphaFoldDB" id="A0AAD7DL65"/>
<organism evidence="1 2">
    <name type="scientific">Mycena rosella</name>
    <name type="common">Pink bonnet</name>
    <name type="synonym">Agaricus rosellus</name>
    <dbReference type="NCBI Taxonomy" id="1033263"/>
    <lineage>
        <taxon>Eukaryota</taxon>
        <taxon>Fungi</taxon>
        <taxon>Dikarya</taxon>
        <taxon>Basidiomycota</taxon>
        <taxon>Agaricomycotina</taxon>
        <taxon>Agaricomycetes</taxon>
        <taxon>Agaricomycetidae</taxon>
        <taxon>Agaricales</taxon>
        <taxon>Marasmiineae</taxon>
        <taxon>Mycenaceae</taxon>
        <taxon>Mycena</taxon>
    </lineage>
</organism>
<name>A0AAD7DL65_MYCRO</name>
<proteinExistence type="predicted"/>
<evidence type="ECO:0000313" key="1">
    <source>
        <dbReference type="EMBL" id="KAJ7693883.1"/>
    </source>
</evidence>